<protein>
    <submittedName>
        <fullName evidence="1">Acyl carrier protein</fullName>
    </submittedName>
</protein>
<evidence type="ECO:0000313" key="2">
    <source>
        <dbReference type="Proteomes" id="UP001162905"/>
    </source>
</evidence>
<reference evidence="1" key="1">
    <citation type="submission" date="2022-01" db="EMBL/GenBank/DDBJ databases">
        <title>Pseudomonas sp. nov. isolated from Antarctic regolith.</title>
        <authorList>
            <person name="Novakova D."/>
            <person name="Sedlar K."/>
        </authorList>
    </citation>
    <scope>NUCLEOTIDE SEQUENCE</scope>
    <source>
        <strain evidence="1">P2647</strain>
    </source>
</reference>
<accession>A0ABS9I6E6</accession>
<dbReference type="InterPro" id="IPR036736">
    <property type="entry name" value="ACP-like_sf"/>
</dbReference>
<sequence>MQNKADRAQLTQEVIELFVSIIGFIPRNNVTHTTNFIRDFDIIDDDLTCFMMQVKWKYKLKPTPEDWARIETIDEVVDLILAEQLIKT</sequence>
<evidence type="ECO:0000313" key="1">
    <source>
        <dbReference type="EMBL" id="MCF7543353.1"/>
    </source>
</evidence>
<proteinExistence type="predicted"/>
<dbReference type="EMBL" id="JAKJXH010000013">
    <property type="protein sequence ID" value="MCF7543353.1"/>
    <property type="molecule type" value="Genomic_DNA"/>
</dbReference>
<name>A0ABS9I6E6_9PSED</name>
<comment type="caution">
    <text evidence="1">The sequence shown here is derived from an EMBL/GenBank/DDBJ whole genome shotgun (WGS) entry which is preliminary data.</text>
</comment>
<organism evidence="1 2">
    <name type="scientific">Pseudomonas petrae</name>
    <dbReference type="NCBI Taxonomy" id="2912190"/>
    <lineage>
        <taxon>Bacteria</taxon>
        <taxon>Pseudomonadati</taxon>
        <taxon>Pseudomonadota</taxon>
        <taxon>Gammaproteobacteria</taxon>
        <taxon>Pseudomonadales</taxon>
        <taxon>Pseudomonadaceae</taxon>
        <taxon>Pseudomonas</taxon>
    </lineage>
</organism>
<dbReference type="Gene3D" id="1.10.1200.10">
    <property type="entry name" value="ACP-like"/>
    <property type="match status" value="1"/>
</dbReference>
<dbReference type="Proteomes" id="UP001162905">
    <property type="component" value="Unassembled WGS sequence"/>
</dbReference>
<keyword evidence="2" id="KW-1185">Reference proteome</keyword>
<gene>
    <name evidence="1" type="ORF">L4G47_14125</name>
</gene>
<dbReference type="RefSeq" id="WP_237252863.1">
    <property type="nucleotide sequence ID" value="NZ_JAKJXE010000003.1"/>
</dbReference>